<accession>A0A9P4JT23</accession>
<dbReference type="InterPro" id="IPR027417">
    <property type="entry name" value="P-loop_NTPase"/>
</dbReference>
<protein>
    <recommendedName>
        <fullName evidence="4">Genetic interactor of prohibitins 3, mitochondrial</fullName>
    </recommendedName>
</protein>
<evidence type="ECO:0000256" key="1">
    <source>
        <dbReference type="SAM" id="MobiDB-lite"/>
    </source>
</evidence>
<comment type="caution">
    <text evidence="2">The sequence shown here is derived from an EMBL/GenBank/DDBJ whole genome shotgun (WGS) entry which is preliminary data.</text>
</comment>
<name>A0A9P4JT23_9PLEO</name>
<dbReference type="PANTHER" id="PTHR46434">
    <property type="entry name" value="GENETIC INTERACTOR OF PROHIBITINS 3, MITOCHONDRIAL"/>
    <property type="match status" value="1"/>
</dbReference>
<feature type="region of interest" description="Disordered" evidence="1">
    <location>
        <begin position="400"/>
        <end position="424"/>
    </location>
</feature>
<proteinExistence type="predicted"/>
<dbReference type="EMBL" id="ML993950">
    <property type="protein sequence ID" value="KAF2202063.1"/>
    <property type="molecule type" value="Genomic_DNA"/>
</dbReference>
<dbReference type="AlphaFoldDB" id="A0A9P4JT23"/>
<feature type="region of interest" description="Disordered" evidence="1">
    <location>
        <begin position="714"/>
        <end position="749"/>
    </location>
</feature>
<keyword evidence="3" id="KW-1185">Reference proteome</keyword>
<feature type="compositionally biased region" description="Acidic residues" evidence="1">
    <location>
        <begin position="409"/>
        <end position="424"/>
    </location>
</feature>
<reference evidence="2" key="1">
    <citation type="journal article" date="2020" name="Stud. Mycol.">
        <title>101 Dothideomycetes genomes: a test case for predicting lifestyles and emergence of pathogens.</title>
        <authorList>
            <person name="Haridas S."/>
            <person name="Albert R."/>
            <person name="Binder M."/>
            <person name="Bloem J."/>
            <person name="Labutti K."/>
            <person name="Salamov A."/>
            <person name="Andreopoulos B."/>
            <person name="Baker S."/>
            <person name="Barry K."/>
            <person name="Bills G."/>
            <person name="Bluhm B."/>
            <person name="Cannon C."/>
            <person name="Castanera R."/>
            <person name="Culley D."/>
            <person name="Daum C."/>
            <person name="Ezra D."/>
            <person name="Gonzalez J."/>
            <person name="Henrissat B."/>
            <person name="Kuo A."/>
            <person name="Liang C."/>
            <person name="Lipzen A."/>
            <person name="Lutzoni F."/>
            <person name="Magnuson J."/>
            <person name="Mondo S."/>
            <person name="Nolan M."/>
            <person name="Ohm R."/>
            <person name="Pangilinan J."/>
            <person name="Park H.-J."/>
            <person name="Ramirez L."/>
            <person name="Alfaro M."/>
            <person name="Sun H."/>
            <person name="Tritt A."/>
            <person name="Yoshinaga Y."/>
            <person name="Zwiers L.-H."/>
            <person name="Turgeon B."/>
            <person name="Goodwin S."/>
            <person name="Spatafora J."/>
            <person name="Crous P."/>
            <person name="Grigoriev I."/>
        </authorList>
    </citation>
    <scope>NUCLEOTIDE SEQUENCE</scope>
    <source>
        <strain evidence="2">ATCC 74209</strain>
    </source>
</reference>
<dbReference type="PANTHER" id="PTHR46434:SF1">
    <property type="entry name" value="GENETIC INTERACTOR OF PROHIBITINS 3, MITOCHONDRIAL"/>
    <property type="match status" value="1"/>
</dbReference>
<dbReference type="Proteomes" id="UP000799536">
    <property type="component" value="Unassembled WGS sequence"/>
</dbReference>
<evidence type="ECO:0000313" key="3">
    <source>
        <dbReference type="Proteomes" id="UP000799536"/>
    </source>
</evidence>
<organism evidence="2 3">
    <name type="scientific">Delitschia confertaspora ATCC 74209</name>
    <dbReference type="NCBI Taxonomy" id="1513339"/>
    <lineage>
        <taxon>Eukaryota</taxon>
        <taxon>Fungi</taxon>
        <taxon>Dikarya</taxon>
        <taxon>Ascomycota</taxon>
        <taxon>Pezizomycotina</taxon>
        <taxon>Dothideomycetes</taxon>
        <taxon>Pleosporomycetidae</taxon>
        <taxon>Pleosporales</taxon>
        <taxon>Delitschiaceae</taxon>
        <taxon>Delitschia</taxon>
    </lineage>
</organism>
<gene>
    <name evidence="2" type="ORF">GQ43DRAFT_392848</name>
</gene>
<dbReference type="GO" id="GO:0005739">
    <property type="term" value="C:mitochondrion"/>
    <property type="evidence" value="ECO:0007669"/>
    <property type="project" value="TreeGrafter"/>
</dbReference>
<sequence>MRPVLRQASGIVHHEYALLRSVPVFLCPALIREPYLAQAHRDVKPPATRSFSSFKRNQQEAFVEAAELQTPPTPEYASKAPSEPFRTLPLSCPGCGAPTQVLDKGDAGYYNLERNAVKAYLYYDPTKSQDKKQQEDIYTKALQQADPKILEEAGMDKDVLNSPSKKELKELLPPPTPICERCHNLLNHRIGTPIAHPTIDSIHATIAESPYKRNHIYHVVDAADFPLSLVPNLQSSLKLPKLRTQNRRARHRGWMSGDRIAEVSFIITRSDLLAPLKEQVDKLMPYMQQTLRTALGRAGRNLRLGNVHMVSAKRGWWTTSVKEQIWERGGAAWMVGKVNVGKSALFETVFPKARGGAQDVRKIRSQQEREKMLAGARSMKELLQIQEDLAEEDEEIARAKEEATKSYSIEEEVPENDPEAYDEDSLLPPPQPYTPYPTLPVATSLPGTTASPIRIPFGNKKGELIDLPGLARTTPELSSFVKSEDQDDLVMKSRIAAQRHILKPGQSLVLGGGLIRITPVTKDTIFIVSPFTPLEPHVSSTEKAATLQSQTRESGVPSIVLPGVGDQMQSAGRFPLQWDATKQLAGPLTSKMAGKMKPENLPFTIYSLDVLVEGVGWIEVSCQVRKPKGWVPFHLRPENQGKNLQNKWEKHNSKLPKKADEADVPDAFEKAGLATAKNASEATSQQHELFEQFPEIEVFSPLGKFIGVRQPMCASVLGGPKPVSKRDRKARPRRSMVSVKAQRKPKPKE</sequence>
<evidence type="ECO:0008006" key="4">
    <source>
        <dbReference type="Google" id="ProtNLM"/>
    </source>
</evidence>
<evidence type="ECO:0000313" key="2">
    <source>
        <dbReference type="EMBL" id="KAF2202063.1"/>
    </source>
</evidence>
<dbReference type="OrthoDB" id="1696305at2759"/>
<dbReference type="SUPFAM" id="SSF52540">
    <property type="entry name" value="P-loop containing nucleoside triphosphate hydrolases"/>
    <property type="match status" value="1"/>
</dbReference>
<dbReference type="InterPro" id="IPR050896">
    <property type="entry name" value="Mito_lipid_metab_GTPase"/>
</dbReference>
<dbReference type="Gene3D" id="3.40.50.300">
    <property type="entry name" value="P-loop containing nucleotide triphosphate hydrolases"/>
    <property type="match status" value="1"/>
</dbReference>